<dbReference type="InterPro" id="IPR028202">
    <property type="entry name" value="Reductase_C"/>
</dbReference>
<evidence type="ECO:0000313" key="9">
    <source>
        <dbReference type="Proteomes" id="UP000277294"/>
    </source>
</evidence>
<dbReference type="SUPFAM" id="SSF51905">
    <property type="entry name" value="FAD/NAD(P)-binding domain"/>
    <property type="match status" value="2"/>
</dbReference>
<dbReference type="Pfam" id="PF14759">
    <property type="entry name" value="Reductase_C"/>
    <property type="match status" value="1"/>
</dbReference>
<dbReference type="SUPFAM" id="SSF55424">
    <property type="entry name" value="FAD/NAD-linked reductases, dimerisation (C-terminal) domain"/>
    <property type="match status" value="1"/>
</dbReference>
<dbReference type="OrthoDB" id="9769238at2"/>
<dbReference type="Gene3D" id="3.30.390.30">
    <property type="match status" value="1"/>
</dbReference>
<reference evidence="8 9" key="1">
    <citation type="submission" date="2018-10" db="EMBL/GenBank/DDBJ databases">
        <authorList>
            <person name="Criscuolo A."/>
        </authorList>
    </citation>
    <scope>NUCLEOTIDE SEQUENCE [LARGE SCALE GENOMIC DNA]</scope>
    <source>
        <strain evidence="8">DnA1</strain>
    </source>
</reference>
<keyword evidence="3" id="KW-0274">FAD</keyword>
<comment type="cofactor">
    <cofactor evidence="1">
        <name>FAD</name>
        <dbReference type="ChEBI" id="CHEBI:57692"/>
    </cofactor>
</comment>
<organism evidence="8 9">
    <name type="scientific">Pigmentiphaga humi</name>
    <dbReference type="NCBI Taxonomy" id="2478468"/>
    <lineage>
        <taxon>Bacteria</taxon>
        <taxon>Pseudomonadati</taxon>
        <taxon>Pseudomonadota</taxon>
        <taxon>Betaproteobacteria</taxon>
        <taxon>Burkholderiales</taxon>
        <taxon>Alcaligenaceae</taxon>
        <taxon>Pigmentiphaga</taxon>
    </lineage>
</organism>
<keyword evidence="8" id="KW-0223">Dioxygenase</keyword>
<dbReference type="AlphaFoldDB" id="A0A3P4B5B0"/>
<dbReference type="GO" id="GO:0005737">
    <property type="term" value="C:cytoplasm"/>
    <property type="evidence" value="ECO:0007669"/>
    <property type="project" value="TreeGrafter"/>
</dbReference>
<dbReference type="Proteomes" id="UP000277294">
    <property type="component" value="Unassembled WGS sequence"/>
</dbReference>
<dbReference type="Gene3D" id="3.50.50.60">
    <property type="entry name" value="FAD/NAD(P)-binding domain"/>
    <property type="match status" value="2"/>
</dbReference>
<proteinExistence type="predicted"/>
<evidence type="ECO:0000256" key="3">
    <source>
        <dbReference type="ARBA" id="ARBA00022827"/>
    </source>
</evidence>
<dbReference type="PRINTS" id="PR00368">
    <property type="entry name" value="FADPNR"/>
</dbReference>
<dbReference type="InterPro" id="IPR050446">
    <property type="entry name" value="FAD-oxidoreductase/Apoptosis"/>
</dbReference>
<gene>
    <name evidence="8" type="primary">andAa_2</name>
    <name evidence="8" type="ORF">PIGHUM_03569</name>
</gene>
<dbReference type="RefSeq" id="WP_124081079.1">
    <property type="nucleotide sequence ID" value="NZ_UWPJ01000027.1"/>
</dbReference>
<evidence type="ECO:0000256" key="1">
    <source>
        <dbReference type="ARBA" id="ARBA00001974"/>
    </source>
</evidence>
<dbReference type="Pfam" id="PF07992">
    <property type="entry name" value="Pyr_redox_2"/>
    <property type="match status" value="1"/>
</dbReference>
<accession>A0A3P4B5B0</accession>
<sequence length="412" mass="43266">MPDFDYLVAGGGPAGGAAARELARHCPEGSIALVGDEPHPPYERPPLSKDCLAQLAGGGDAPPRAMLGEREAWQAAGIHLLLGTRVAGIAPQARTVTLDDGRPLSYGKLLLATGTRARILPMDRGQSNLHYLRTHGDACRLATRLTAGARVVVIGGGFIGLEVAATACRLGCTVTVLEAGPRLMGRALPDTLARRFCDKFTHEGVSVRLGAAVQALEGADAVHAVVLADGASLPADVVVVGIGAVPNTELAQAAGLQVENGIVTDAQGRTSDPHIYAAGDVAQRPQELDSYPGFSARLEAWEPALDQALATAQAMLGRPAAPLRPPWMWSDQFAWNLQVAGHGGLADTEVCRELGKDAMAIFQLWQGRLVGAITLNSPREMSLARRALQNRARPDPARLADPAVPLREALGR</sequence>
<feature type="domain" description="Reductase C-terminal" evidence="7">
    <location>
        <begin position="327"/>
        <end position="410"/>
    </location>
</feature>
<dbReference type="GO" id="GO:0051213">
    <property type="term" value="F:dioxygenase activity"/>
    <property type="evidence" value="ECO:0007669"/>
    <property type="project" value="UniProtKB-KW"/>
</dbReference>
<keyword evidence="9" id="KW-1185">Reference proteome</keyword>
<evidence type="ECO:0000256" key="5">
    <source>
        <dbReference type="SAM" id="MobiDB-lite"/>
    </source>
</evidence>
<keyword evidence="2" id="KW-0285">Flavoprotein</keyword>
<dbReference type="EC" id="1.18.1.3" evidence="8"/>
<dbReference type="InterPro" id="IPR023753">
    <property type="entry name" value="FAD/NAD-binding_dom"/>
</dbReference>
<feature type="domain" description="FAD/NAD(P)-binding" evidence="6">
    <location>
        <begin position="4"/>
        <end position="287"/>
    </location>
</feature>
<evidence type="ECO:0000259" key="6">
    <source>
        <dbReference type="Pfam" id="PF07992"/>
    </source>
</evidence>
<dbReference type="InterPro" id="IPR016156">
    <property type="entry name" value="FAD/NAD-linked_Rdtase_dimer_sf"/>
</dbReference>
<protein>
    <submittedName>
        <fullName evidence="8">Anthranilate 1,2-dioxygenase system ferredoxin--NAD(+) reductase component</fullName>
        <ecNumber evidence="8">1.18.1.3</ecNumber>
    </submittedName>
</protein>
<dbReference type="PANTHER" id="PTHR43557:SF2">
    <property type="entry name" value="RIESKE DOMAIN-CONTAINING PROTEIN-RELATED"/>
    <property type="match status" value="1"/>
</dbReference>
<dbReference type="GO" id="GO:0008860">
    <property type="term" value="F:ferredoxin-NAD+ reductase activity"/>
    <property type="evidence" value="ECO:0007669"/>
    <property type="project" value="UniProtKB-EC"/>
</dbReference>
<dbReference type="PANTHER" id="PTHR43557">
    <property type="entry name" value="APOPTOSIS-INDUCING FACTOR 1"/>
    <property type="match status" value="1"/>
</dbReference>
<dbReference type="PRINTS" id="PR00411">
    <property type="entry name" value="PNDRDTASEI"/>
</dbReference>
<evidence type="ECO:0000259" key="7">
    <source>
        <dbReference type="Pfam" id="PF14759"/>
    </source>
</evidence>
<evidence type="ECO:0000313" key="8">
    <source>
        <dbReference type="EMBL" id="VCU71484.1"/>
    </source>
</evidence>
<keyword evidence="4 8" id="KW-0560">Oxidoreductase</keyword>
<dbReference type="EMBL" id="UWPJ01000027">
    <property type="protein sequence ID" value="VCU71484.1"/>
    <property type="molecule type" value="Genomic_DNA"/>
</dbReference>
<name>A0A3P4B5B0_9BURK</name>
<feature type="compositionally biased region" description="Low complexity" evidence="5">
    <location>
        <begin position="399"/>
        <end position="412"/>
    </location>
</feature>
<evidence type="ECO:0000256" key="2">
    <source>
        <dbReference type="ARBA" id="ARBA00022630"/>
    </source>
</evidence>
<dbReference type="InterPro" id="IPR036188">
    <property type="entry name" value="FAD/NAD-bd_sf"/>
</dbReference>
<feature type="region of interest" description="Disordered" evidence="5">
    <location>
        <begin position="391"/>
        <end position="412"/>
    </location>
</feature>
<dbReference type="GO" id="GO:0016651">
    <property type="term" value="F:oxidoreductase activity, acting on NAD(P)H"/>
    <property type="evidence" value="ECO:0007669"/>
    <property type="project" value="TreeGrafter"/>
</dbReference>
<evidence type="ECO:0000256" key="4">
    <source>
        <dbReference type="ARBA" id="ARBA00023002"/>
    </source>
</evidence>